<dbReference type="OMA" id="TIFQWKD"/>
<protein>
    <recommendedName>
        <fullName evidence="5">ADAMTS/ADAMTS-like cysteine-rich domain-containing protein</fullName>
    </recommendedName>
</protein>
<evidence type="ECO:0000256" key="2">
    <source>
        <dbReference type="ARBA" id="ARBA00022525"/>
    </source>
</evidence>
<dbReference type="InterPro" id="IPR050439">
    <property type="entry name" value="ADAMTS_ADAMTS-like"/>
</dbReference>
<feature type="domain" description="ADAMTS/ADAMTS-like cysteine-rich" evidence="5">
    <location>
        <begin position="127"/>
        <end position="195"/>
    </location>
</feature>
<dbReference type="Gene3D" id="2.60.120.830">
    <property type="match status" value="1"/>
</dbReference>
<evidence type="ECO:0000259" key="5">
    <source>
        <dbReference type="Pfam" id="PF19236"/>
    </source>
</evidence>
<keyword evidence="7" id="KW-1185">Reference proteome</keyword>
<dbReference type="GO" id="GO:0030198">
    <property type="term" value="P:extracellular matrix organization"/>
    <property type="evidence" value="ECO:0007669"/>
    <property type="project" value="InterPro"/>
</dbReference>
<evidence type="ECO:0000256" key="3">
    <source>
        <dbReference type="ARBA" id="ARBA00023157"/>
    </source>
</evidence>
<dbReference type="PANTHER" id="PTHR13723:SF169">
    <property type="entry name" value="ADAMTS-LIKE PROTEIN 3"/>
    <property type="match status" value="1"/>
</dbReference>
<dbReference type="AlphaFoldDB" id="A0A672GLY8"/>
<dbReference type="Proteomes" id="UP000472267">
    <property type="component" value="Chromosome 1"/>
</dbReference>
<feature type="disulfide bond" evidence="4">
    <location>
        <begin position="55"/>
        <end position="86"/>
    </location>
</feature>
<dbReference type="PANTHER" id="PTHR13723">
    <property type="entry name" value="ADAMTS A DISINTEGRIN AND METALLOPROTEASE WITH THROMBOSPONDIN MOTIFS PROTEASE"/>
    <property type="match status" value="1"/>
</dbReference>
<dbReference type="SMART" id="SM00209">
    <property type="entry name" value="TSP1"/>
    <property type="match status" value="1"/>
</dbReference>
<dbReference type="SUPFAM" id="SSF82895">
    <property type="entry name" value="TSP-1 type 1 repeat"/>
    <property type="match status" value="1"/>
</dbReference>
<dbReference type="Gene3D" id="2.20.100.10">
    <property type="entry name" value="Thrombospondin type-1 (TSP1) repeat"/>
    <property type="match status" value="1"/>
</dbReference>
<evidence type="ECO:0000256" key="4">
    <source>
        <dbReference type="PIRSR" id="PIRSR613273-3"/>
    </source>
</evidence>
<comment type="subcellular location">
    <subcellularLocation>
        <location evidence="1">Secreted</location>
    </subcellularLocation>
</comment>
<keyword evidence="2" id="KW-0964">Secreted</keyword>
<proteinExistence type="predicted"/>
<dbReference type="GO" id="GO:0031012">
    <property type="term" value="C:extracellular matrix"/>
    <property type="evidence" value="ECO:0007669"/>
    <property type="project" value="TreeGrafter"/>
</dbReference>
<feature type="disulfide bond" evidence="4">
    <location>
        <begin position="59"/>
        <end position="91"/>
    </location>
</feature>
<dbReference type="PRINTS" id="PR01857">
    <property type="entry name" value="ADAMTSFAMILY"/>
</dbReference>
<evidence type="ECO:0000313" key="7">
    <source>
        <dbReference type="Proteomes" id="UP000472267"/>
    </source>
</evidence>
<dbReference type="Pfam" id="PF19236">
    <property type="entry name" value="ADAMTS_CR_3"/>
    <property type="match status" value="1"/>
</dbReference>
<dbReference type="InterPro" id="IPR013273">
    <property type="entry name" value="ADAMTS/ADAMTS-like"/>
</dbReference>
<dbReference type="Ensembl" id="ENSSFAT00005020571.1">
    <property type="protein sequence ID" value="ENSSFAP00005019786.1"/>
    <property type="gene ID" value="ENSSFAG00005010344.1"/>
</dbReference>
<dbReference type="PROSITE" id="PS50092">
    <property type="entry name" value="TSP1"/>
    <property type="match status" value="1"/>
</dbReference>
<keyword evidence="3 4" id="KW-1015">Disulfide bond</keyword>
<reference evidence="6" key="1">
    <citation type="submission" date="2019-06" db="EMBL/GenBank/DDBJ databases">
        <authorList>
            <consortium name="Wellcome Sanger Institute Data Sharing"/>
        </authorList>
    </citation>
    <scope>NUCLEOTIDE SEQUENCE [LARGE SCALE GENOMIC DNA]</scope>
</reference>
<reference evidence="6" key="3">
    <citation type="submission" date="2025-09" db="UniProtKB">
        <authorList>
            <consortium name="Ensembl"/>
        </authorList>
    </citation>
    <scope>IDENTIFICATION</scope>
</reference>
<organism evidence="6 7">
    <name type="scientific">Salarias fasciatus</name>
    <name type="common">Jewelled blenny</name>
    <name type="synonym">Blennius fasciatus</name>
    <dbReference type="NCBI Taxonomy" id="181472"/>
    <lineage>
        <taxon>Eukaryota</taxon>
        <taxon>Metazoa</taxon>
        <taxon>Chordata</taxon>
        <taxon>Craniata</taxon>
        <taxon>Vertebrata</taxon>
        <taxon>Euteleostomi</taxon>
        <taxon>Actinopterygii</taxon>
        <taxon>Neopterygii</taxon>
        <taxon>Teleostei</taxon>
        <taxon>Neoteleostei</taxon>
        <taxon>Acanthomorphata</taxon>
        <taxon>Ovalentaria</taxon>
        <taxon>Blenniimorphae</taxon>
        <taxon>Blenniiformes</taxon>
        <taxon>Blennioidei</taxon>
        <taxon>Blenniidae</taxon>
        <taxon>Salariinae</taxon>
        <taxon>Salarias</taxon>
    </lineage>
</organism>
<reference evidence="6" key="2">
    <citation type="submission" date="2025-08" db="UniProtKB">
        <authorList>
            <consortium name="Ensembl"/>
        </authorList>
    </citation>
    <scope>IDENTIFICATION</scope>
</reference>
<accession>A0A672GLY8</accession>
<dbReference type="GO" id="GO:0005576">
    <property type="term" value="C:extracellular region"/>
    <property type="evidence" value="ECO:0007669"/>
    <property type="project" value="UniProtKB-SubCell"/>
</dbReference>
<feature type="disulfide bond" evidence="4">
    <location>
        <begin position="70"/>
        <end position="76"/>
    </location>
</feature>
<sequence>MLSRLRLEICCHRADKESICLIYGAVCVLLQTSRMTRSDEDRDIGWDAWGPWSDCSRTCGGGASYSLRRCLNGGNCDGKNIRYRTCSNLDCPAESGDFRAQQCSAHNDIKYQGMTYEWVPAPYDPSGPCALRCQAKGRSLTVELAPKVLDGTRCRADALDMCISGVCQEVGCDRQLASGAREDNCGVCGGDGSTCRLVRGQALPHLTAEQRGYLTSNLRAIQLSVISFKLSRSGVTHSS</sequence>
<dbReference type="InterPro" id="IPR000884">
    <property type="entry name" value="TSP1_rpt"/>
</dbReference>
<name>A0A672GLY8_SALFA</name>
<dbReference type="InterPro" id="IPR036383">
    <property type="entry name" value="TSP1_rpt_sf"/>
</dbReference>
<evidence type="ECO:0000256" key="1">
    <source>
        <dbReference type="ARBA" id="ARBA00004613"/>
    </source>
</evidence>
<dbReference type="InterPro" id="IPR045371">
    <property type="entry name" value="ADAMTS_CR_3"/>
</dbReference>
<dbReference type="FunFam" id="2.20.100.10:FF:000025">
    <property type="entry name" value="ADAMTS like 1"/>
    <property type="match status" value="1"/>
</dbReference>
<dbReference type="InParanoid" id="A0A672GLY8"/>
<evidence type="ECO:0000313" key="6">
    <source>
        <dbReference type="Ensembl" id="ENSSFAP00005019786.1"/>
    </source>
</evidence>
<dbReference type="Pfam" id="PF00090">
    <property type="entry name" value="TSP_1"/>
    <property type="match status" value="1"/>
</dbReference>